<dbReference type="Proteomes" id="UP000326340">
    <property type="component" value="Unassembled WGS sequence"/>
</dbReference>
<accession>A0A5Q4C211</accession>
<keyword evidence="3" id="KW-1185">Reference proteome</keyword>
<evidence type="ECO:0000313" key="3">
    <source>
        <dbReference type="Proteomes" id="UP000326340"/>
    </source>
</evidence>
<protein>
    <submittedName>
        <fullName evidence="2">Uncharacterized protein</fullName>
    </submittedName>
</protein>
<comment type="caution">
    <text evidence="2">The sequence shown here is derived from an EMBL/GenBank/DDBJ whole genome shotgun (WGS) entry which is preliminary data.</text>
</comment>
<dbReference type="AlphaFoldDB" id="A0A5Q4C211"/>
<organism evidence="2 3">
    <name type="scientific">Colletotrichum shisoi</name>
    <dbReference type="NCBI Taxonomy" id="2078593"/>
    <lineage>
        <taxon>Eukaryota</taxon>
        <taxon>Fungi</taxon>
        <taxon>Dikarya</taxon>
        <taxon>Ascomycota</taxon>
        <taxon>Pezizomycotina</taxon>
        <taxon>Sordariomycetes</taxon>
        <taxon>Hypocreomycetidae</taxon>
        <taxon>Glomerellales</taxon>
        <taxon>Glomerellaceae</taxon>
        <taxon>Colletotrichum</taxon>
        <taxon>Colletotrichum destructivum species complex</taxon>
    </lineage>
</organism>
<feature type="region of interest" description="Disordered" evidence="1">
    <location>
        <begin position="1"/>
        <end position="34"/>
    </location>
</feature>
<dbReference type="EMBL" id="PUHP01000100">
    <property type="protein sequence ID" value="TQN73382.1"/>
    <property type="molecule type" value="Genomic_DNA"/>
</dbReference>
<gene>
    <name evidence="2" type="ORF">CSHISOI_02097</name>
</gene>
<feature type="compositionally biased region" description="Polar residues" evidence="1">
    <location>
        <begin position="12"/>
        <end position="25"/>
    </location>
</feature>
<name>A0A5Q4C211_9PEZI</name>
<proteinExistence type="predicted"/>
<evidence type="ECO:0000256" key="1">
    <source>
        <dbReference type="SAM" id="MobiDB-lite"/>
    </source>
</evidence>
<sequence length="34" mass="3864">MRPLLRTKVRRCSNTGAGRQLSNSHWPHPPSYCG</sequence>
<feature type="compositionally biased region" description="Basic residues" evidence="1">
    <location>
        <begin position="1"/>
        <end position="11"/>
    </location>
</feature>
<reference evidence="2 3" key="1">
    <citation type="journal article" date="2019" name="Sci. Rep.">
        <title>Colletotrichum shisoi sp. nov., an anthracnose pathogen of Perilla frutescens in Japan: molecular phylogenetic, morphological and genomic evidence.</title>
        <authorList>
            <person name="Gan P."/>
            <person name="Tsushima A."/>
            <person name="Hiroyama R."/>
            <person name="Narusaka M."/>
            <person name="Takano Y."/>
            <person name="Narusaka Y."/>
            <person name="Kawaradani M."/>
            <person name="Damm U."/>
            <person name="Shirasu K."/>
        </authorList>
    </citation>
    <scope>NUCLEOTIDE SEQUENCE [LARGE SCALE GENOMIC DNA]</scope>
    <source>
        <strain evidence="2 3">PG-2018a</strain>
    </source>
</reference>
<evidence type="ECO:0000313" key="2">
    <source>
        <dbReference type="EMBL" id="TQN73382.1"/>
    </source>
</evidence>